<protein>
    <submittedName>
        <fullName evidence="2">GNAT family N-acetyltransferase</fullName>
    </submittedName>
</protein>
<organism evidence="2 3">
    <name type="scientific">Paenibacillus arenosi</name>
    <dbReference type="NCBI Taxonomy" id="2774142"/>
    <lineage>
        <taxon>Bacteria</taxon>
        <taxon>Bacillati</taxon>
        <taxon>Bacillota</taxon>
        <taxon>Bacilli</taxon>
        <taxon>Bacillales</taxon>
        <taxon>Paenibacillaceae</taxon>
        <taxon>Paenibacillus</taxon>
    </lineage>
</organism>
<dbReference type="InterPro" id="IPR039143">
    <property type="entry name" value="GNPNAT1-like"/>
</dbReference>
<dbReference type="EMBL" id="JACYTN010000007">
    <property type="protein sequence ID" value="MBD8498999.1"/>
    <property type="molecule type" value="Genomic_DNA"/>
</dbReference>
<gene>
    <name evidence="2" type="ORF">IFO66_11855</name>
</gene>
<dbReference type="PROSITE" id="PS51186">
    <property type="entry name" value="GNAT"/>
    <property type="match status" value="1"/>
</dbReference>
<evidence type="ECO:0000313" key="3">
    <source>
        <dbReference type="Proteomes" id="UP000634529"/>
    </source>
</evidence>
<dbReference type="PANTHER" id="PTHR13355:SF15">
    <property type="entry name" value="GCN5-RELATED N-ACETYLTRANSFERASE 3, CHLOROPLASTIC"/>
    <property type="match status" value="1"/>
</dbReference>
<dbReference type="RefSeq" id="WP_192025351.1">
    <property type="nucleotide sequence ID" value="NZ_JACYTN010000007.1"/>
</dbReference>
<proteinExistence type="predicted"/>
<evidence type="ECO:0000313" key="2">
    <source>
        <dbReference type="EMBL" id="MBD8498999.1"/>
    </source>
</evidence>
<dbReference type="Proteomes" id="UP000634529">
    <property type="component" value="Unassembled WGS sequence"/>
</dbReference>
<dbReference type="CDD" id="cd04301">
    <property type="entry name" value="NAT_SF"/>
    <property type="match status" value="1"/>
</dbReference>
<reference evidence="2 3" key="1">
    <citation type="submission" date="2020-09" db="EMBL/GenBank/DDBJ databases">
        <title>Paenibacillus sp. CAU 1523 isolated from sand of Haeundae Beach.</title>
        <authorList>
            <person name="Kim W."/>
        </authorList>
    </citation>
    <scope>NUCLEOTIDE SEQUENCE [LARGE SCALE GENOMIC DNA]</scope>
    <source>
        <strain evidence="2 3">CAU 1523</strain>
    </source>
</reference>
<dbReference type="Gene3D" id="3.40.630.30">
    <property type="match status" value="1"/>
</dbReference>
<dbReference type="PANTHER" id="PTHR13355">
    <property type="entry name" value="GLUCOSAMINE 6-PHOSPHATE N-ACETYLTRANSFERASE"/>
    <property type="match status" value="1"/>
</dbReference>
<dbReference type="InterPro" id="IPR000182">
    <property type="entry name" value="GNAT_dom"/>
</dbReference>
<comment type="caution">
    <text evidence="2">The sequence shown here is derived from an EMBL/GenBank/DDBJ whole genome shotgun (WGS) entry which is preliminary data.</text>
</comment>
<dbReference type="SUPFAM" id="SSF55729">
    <property type="entry name" value="Acyl-CoA N-acyltransferases (Nat)"/>
    <property type="match status" value="1"/>
</dbReference>
<dbReference type="Pfam" id="PF00583">
    <property type="entry name" value="Acetyltransf_1"/>
    <property type="match status" value="1"/>
</dbReference>
<sequence>MMESTSRITIDRVSKDDLEALVELYKELVDHELHVEQIKTQFLRLQQNEDYYIIGAKNEAGQLMGTVMGIVCHDLLLDCRSFMVVENVIVSSSYRGLGIGKLLMERIEQIAIERNCYRTELFSSASRQAAHQFYESIGYDRESSIGFVKSV</sequence>
<feature type="domain" description="N-acetyltransferase" evidence="1">
    <location>
        <begin position="8"/>
        <end position="151"/>
    </location>
</feature>
<name>A0ABR9AXY2_9BACL</name>
<evidence type="ECO:0000259" key="1">
    <source>
        <dbReference type="PROSITE" id="PS51186"/>
    </source>
</evidence>
<dbReference type="InterPro" id="IPR016181">
    <property type="entry name" value="Acyl_CoA_acyltransferase"/>
</dbReference>
<accession>A0ABR9AXY2</accession>
<keyword evidence="3" id="KW-1185">Reference proteome</keyword>